<feature type="compositionally biased region" description="Basic residues" evidence="8">
    <location>
        <begin position="682"/>
        <end position="692"/>
    </location>
</feature>
<comment type="caution">
    <text evidence="11">The sequence shown here is derived from an EMBL/GenBank/DDBJ whole genome shotgun (WGS) entry which is preliminary data.</text>
</comment>
<name>A0A9W7YAH3_9FUNG</name>
<evidence type="ECO:0000259" key="10">
    <source>
        <dbReference type="PROSITE" id="PS50893"/>
    </source>
</evidence>
<feature type="transmembrane region" description="Helical" evidence="9">
    <location>
        <begin position="654"/>
        <end position="676"/>
    </location>
</feature>
<feature type="transmembrane region" description="Helical" evidence="9">
    <location>
        <begin position="542"/>
        <end position="566"/>
    </location>
</feature>
<dbReference type="Pfam" id="PF01061">
    <property type="entry name" value="ABC2_membrane"/>
    <property type="match status" value="1"/>
</dbReference>
<dbReference type="GO" id="GO:0005524">
    <property type="term" value="F:ATP binding"/>
    <property type="evidence" value="ECO:0007669"/>
    <property type="project" value="UniProtKB-KW"/>
</dbReference>
<dbReference type="SMART" id="SM00382">
    <property type="entry name" value="AAA"/>
    <property type="match status" value="1"/>
</dbReference>
<dbReference type="GO" id="GO:0016887">
    <property type="term" value="F:ATP hydrolysis activity"/>
    <property type="evidence" value="ECO:0007669"/>
    <property type="project" value="InterPro"/>
</dbReference>
<evidence type="ECO:0000256" key="8">
    <source>
        <dbReference type="SAM" id="MobiDB-lite"/>
    </source>
</evidence>
<organism evidence="11 12">
    <name type="scientific">Coemansia biformis</name>
    <dbReference type="NCBI Taxonomy" id="1286918"/>
    <lineage>
        <taxon>Eukaryota</taxon>
        <taxon>Fungi</taxon>
        <taxon>Fungi incertae sedis</taxon>
        <taxon>Zoopagomycota</taxon>
        <taxon>Kickxellomycotina</taxon>
        <taxon>Kickxellomycetes</taxon>
        <taxon>Kickxellales</taxon>
        <taxon>Kickxellaceae</taxon>
        <taxon>Coemansia</taxon>
    </lineage>
</organism>
<dbReference type="PANTHER" id="PTHR48041">
    <property type="entry name" value="ABC TRANSPORTER G FAMILY MEMBER 28"/>
    <property type="match status" value="1"/>
</dbReference>
<evidence type="ECO:0000313" key="11">
    <source>
        <dbReference type="EMBL" id="KAJ1727391.1"/>
    </source>
</evidence>
<keyword evidence="5" id="KW-0067">ATP-binding</keyword>
<dbReference type="OrthoDB" id="66620at2759"/>
<dbReference type="InterPro" id="IPR003439">
    <property type="entry name" value="ABC_transporter-like_ATP-bd"/>
</dbReference>
<feature type="region of interest" description="Disordered" evidence="8">
    <location>
        <begin position="681"/>
        <end position="715"/>
    </location>
</feature>
<keyword evidence="3 9" id="KW-0812">Transmembrane</keyword>
<comment type="subcellular location">
    <subcellularLocation>
        <location evidence="1">Membrane</location>
        <topology evidence="1">Multi-pass membrane protein</topology>
    </subcellularLocation>
</comment>
<feature type="compositionally biased region" description="Basic and acidic residues" evidence="8">
    <location>
        <begin position="705"/>
        <end position="715"/>
    </location>
</feature>
<keyword evidence="12" id="KW-1185">Reference proteome</keyword>
<keyword evidence="6 9" id="KW-1133">Transmembrane helix</keyword>
<feature type="transmembrane region" description="Helical" evidence="9">
    <location>
        <begin position="465"/>
        <end position="488"/>
    </location>
</feature>
<evidence type="ECO:0000256" key="3">
    <source>
        <dbReference type="ARBA" id="ARBA00022692"/>
    </source>
</evidence>
<dbReference type="PANTHER" id="PTHR48041:SF91">
    <property type="entry name" value="ABC TRANSPORTER G FAMILY MEMBER 28"/>
    <property type="match status" value="1"/>
</dbReference>
<dbReference type="Proteomes" id="UP001143981">
    <property type="component" value="Unassembled WGS sequence"/>
</dbReference>
<sequence length="715" mass="77086">MEQAAPLQVTFENLSYSVKVRATDKAGSDAVGGGGLGRVRAAFTKTRYEDKTILHGLTGTFRPGRLTAILGPSGSGKTTLLNLLAGHETAGTTSGDMWVNGRSATGASLRLLAGYVSQDDVILSTQTVREAIEMSVILRPPPLSSESQTADDSNDHLASADTANGPGGGLRAAGEEGLPLPAAMAGPMSTEADPKQRPAAPPRGKVTHVEQKSAHAISLLGLERCQDTRVGDSSDKGISGGERKRTAIAQEWVTQAPIMFLDEPTSGLDAHSALMVTKQLKAIANRGRTVVAVLHQPSSEMFELIDDLLVLLEGRVVYLGERAGLVDYVAALGFPCGMYTNPADHVFNAVLFAHGGGSSTPGSRTTAAERAEQLLEAWRRSESAARLQALVDGPELAPVHASQFRRISPPLTQLQYLTRRAALNAKRNPLVINLRLGQAVFFGLLIGFIFLNTENRPANVQQQNFSGALFFSATSNFLLAVLSVVNAFSQERLVFMRESQGGYYGLPAYFLSKNIIEVPIQIIMPIIYASISYWLLGLRHDGVKFLLFTATTIALNLCGFSFGLFLASTFRDVSAVLAALPVMFLPFFLFGGLLVNTGNSTVWLRWLQWISPIKYGYTAMMKNQFTGYVVDGTPIGDAYLDAIDLGPFSIGVNIVFVLVLALATWVAAYLSLMRLVSEKSGKQSKRNTRKLRQALEGPLDARFTQTEKEKAAEEA</sequence>
<keyword evidence="2" id="KW-0813">Transport</keyword>
<dbReference type="Pfam" id="PF00005">
    <property type="entry name" value="ABC_tran"/>
    <property type="match status" value="1"/>
</dbReference>
<evidence type="ECO:0000256" key="5">
    <source>
        <dbReference type="ARBA" id="ARBA00022840"/>
    </source>
</evidence>
<feature type="transmembrane region" description="Helical" evidence="9">
    <location>
        <begin position="518"/>
        <end position="536"/>
    </location>
</feature>
<dbReference type="InterPro" id="IPR003593">
    <property type="entry name" value="AAA+_ATPase"/>
</dbReference>
<feature type="transmembrane region" description="Helical" evidence="9">
    <location>
        <begin position="430"/>
        <end position="453"/>
    </location>
</feature>
<reference evidence="11" key="1">
    <citation type="submission" date="2022-07" db="EMBL/GenBank/DDBJ databases">
        <title>Phylogenomic reconstructions and comparative analyses of Kickxellomycotina fungi.</title>
        <authorList>
            <person name="Reynolds N.K."/>
            <person name="Stajich J.E."/>
            <person name="Barry K."/>
            <person name="Grigoriev I.V."/>
            <person name="Crous P."/>
            <person name="Smith M.E."/>
        </authorList>
    </citation>
    <scope>NUCLEOTIDE SEQUENCE</scope>
    <source>
        <strain evidence="11">BCRC 34381</strain>
    </source>
</reference>
<evidence type="ECO:0000313" key="12">
    <source>
        <dbReference type="Proteomes" id="UP001143981"/>
    </source>
</evidence>
<dbReference type="InterPro" id="IPR027417">
    <property type="entry name" value="P-loop_NTPase"/>
</dbReference>
<dbReference type="GO" id="GO:0140359">
    <property type="term" value="F:ABC-type transporter activity"/>
    <property type="evidence" value="ECO:0007669"/>
    <property type="project" value="InterPro"/>
</dbReference>
<keyword evidence="4" id="KW-0547">Nucleotide-binding</keyword>
<protein>
    <recommendedName>
        <fullName evidence="10">ABC transporter domain-containing protein</fullName>
    </recommendedName>
</protein>
<dbReference type="Gene3D" id="3.40.50.300">
    <property type="entry name" value="P-loop containing nucleotide triphosphate hydrolases"/>
    <property type="match status" value="1"/>
</dbReference>
<evidence type="ECO:0000256" key="9">
    <source>
        <dbReference type="SAM" id="Phobius"/>
    </source>
</evidence>
<keyword evidence="7 9" id="KW-0472">Membrane</keyword>
<gene>
    <name evidence="11" type="ORF">LPJ61_004594</name>
</gene>
<evidence type="ECO:0000256" key="4">
    <source>
        <dbReference type="ARBA" id="ARBA00022741"/>
    </source>
</evidence>
<feature type="transmembrane region" description="Helical" evidence="9">
    <location>
        <begin position="573"/>
        <end position="595"/>
    </location>
</feature>
<accession>A0A9W7YAH3</accession>
<dbReference type="EMBL" id="JANBOI010001115">
    <property type="protein sequence ID" value="KAJ1727391.1"/>
    <property type="molecule type" value="Genomic_DNA"/>
</dbReference>
<dbReference type="PROSITE" id="PS50893">
    <property type="entry name" value="ABC_TRANSPORTER_2"/>
    <property type="match status" value="1"/>
</dbReference>
<proteinExistence type="predicted"/>
<feature type="domain" description="ABC transporter" evidence="10">
    <location>
        <begin position="39"/>
        <end position="338"/>
    </location>
</feature>
<evidence type="ECO:0000256" key="1">
    <source>
        <dbReference type="ARBA" id="ARBA00004141"/>
    </source>
</evidence>
<evidence type="ECO:0000256" key="7">
    <source>
        <dbReference type="ARBA" id="ARBA00023136"/>
    </source>
</evidence>
<evidence type="ECO:0000256" key="6">
    <source>
        <dbReference type="ARBA" id="ARBA00022989"/>
    </source>
</evidence>
<dbReference type="InterPro" id="IPR013525">
    <property type="entry name" value="ABC2_TM"/>
</dbReference>
<dbReference type="GO" id="GO:0016020">
    <property type="term" value="C:membrane"/>
    <property type="evidence" value="ECO:0007669"/>
    <property type="project" value="UniProtKB-SubCell"/>
</dbReference>
<dbReference type="InterPro" id="IPR050352">
    <property type="entry name" value="ABCG_transporters"/>
</dbReference>
<feature type="region of interest" description="Disordered" evidence="8">
    <location>
        <begin position="139"/>
        <end position="208"/>
    </location>
</feature>
<evidence type="ECO:0000256" key="2">
    <source>
        <dbReference type="ARBA" id="ARBA00022448"/>
    </source>
</evidence>
<dbReference type="SUPFAM" id="SSF52540">
    <property type="entry name" value="P-loop containing nucleoside triphosphate hydrolases"/>
    <property type="match status" value="1"/>
</dbReference>
<dbReference type="AlphaFoldDB" id="A0A9W7YAH3"/>